<dbReference type="AlphaFoldDB" id="A0A7T4U2B6"/>
<gene>
    <name evidence="3" type="ORF">I8755_37105</name>
</gene>
<dbReference type="PANTHER" id="PTHR31438">
    <property type="entry name" value="LYSINE N-ACYLTRANSFERASE C17G9.06C-RELATED"/>
    <property type="match status" value="1"/>
</dbReference>
<evidence type="ECO:0000313" key="3">
    <source>
        <dbReference type="EMBL" id="QQC94234.1"/>
    </source>
</evidence>
<dbReference type="Pfam" id="PF13523">
    <property type="entry name" value="Acetyltransf_8"/>
    <property type="match status" value="1"/>
</dbReference>
<keyword evidence="1" id="KW-0046">Antibiotic resistance</keyword>
<accession>A0A7T4U2B6</accession>
<proteinExistence type="predicted"/>
<dbReference type="SUPFAM" id="SSF55729">
    <property type="entry name" value="Acyl-CoA N-acyltransferases (Nat)"/>
    <property type="match status" value="1"/>
</dbReference>
<name>A0A7T4U2B6_9ACTN</name>
<dbReference type="EMBL" id="CP065959">
    <property type="protein sequence ID" value="QQC94234.1"/>
    <property type="molecule type" value="Genomic_DNA"/>
</dbReference>
<dbReference type="Gene3D" id="3.40.630.30">
    <property type="match status" value="1"/>
</dbReference>
<dbReference type="InterPro" id="IPR000182">
    <property type="entry name" value="GNAT_dom"/>
</dbReference>
<dbReference type="PROSITE" id="PS51186">
    <property type="entry name" value="GNAT"/>
    <property type="match status" value="1"/>
</dbReference>
<dbReference type="GO" id="GO:0046677">
    <property type="term" value="P:response to antibiotic"/>
    <property type="evidence" value="ECO:0007669"/>
    <property type="project" value="UniProtKB-KW"/>
</dbReference>
<dbReference type="Proteomes" id="UP000596130">
    <property type="component" value="Chromosome"/>
</dbReference>
<sequence length="184" mass="20671">MTLTWRRLAESDFPLLREWLLQPHVARWWNHETSPEAVARDFGPAARGEEPSEDLLVAVDGEPVALVQRCRLADHPQYIGELASQTEVPERAMTIDYLIGDPGSTGRGLGTRVTRAIVEATWTDHPDAQSIIVPVHSANHASWRMLEKAGFRRCAEAFLDPDNPVDDRLHFVYRIDRPAGRGST</sequence>
<evidence type="ECO:0000259" key="2">
    <source>
        <dbReference type="PROSITE" id="PS51186"/>
    </source>
</evidence>
<protein>
    <submittedName>
        <fullName evidence="3">Acetyltransferase</fullName>
    </submittedName>
</protein>
<organism evidence="3 4">
    <name type="scientific">Streptomyces alfalfae</name>
    <dbReference type="NCBI Taxonomy" id="1642299"/>
    <lineage>
        <taxon>Bacteria</taxon>
        <taxon>Bacillati</taxon>
        <taxon>Actinomycetota</taxon>
        <taxon>Actinomycetes</taxon>
        <taxon>Kitasatosporales</taxon>
        <taxon>Streptomycetaceae</taxon>
        <taxon>Streptomyces</taxon>
    </lineage>
</organism>
<dbReference type="InterPro" id="IPR016181">
    <property type="entry name" value="Acyl_CoA_acyltransferase"/>
</dbReference>
<feature type="domain" description="N-acetyltransferase" evidence="2">
    <location>
        <begin position="3"/>
        <end position="178"/>
    </location>
</feature>
<dbReference type="GO" id="GO:0016410">
    <property type="term" value="F:N-acyltransferase activity"/>
    <property type="evidence" value="ECO:0007669"/>
    <property type="project" value="TreeGrafter"/>
</dbReference>
<dbReference type="PANTHER" id="PTHR31438:SF1">
    <property type="entry name" value="LYSINE N-ACYLTRANSFERASE C17G9.06C-RELATED"/>
    <property type="match status" value="1"/>
</dbReference>
<keyword evidence="3" id="KW-0808">Transferase</keyword>
<reference evidence="3 4" key="1">
    <citation type="submission" date="2020-12" db="EMBL/GenBank/DDBJ databases">
        <title>Identification and biosynthesis of polyene macrolides produced by Streptomyces alfalfae Men-myco-93-63.</title>
        <authorList>
            <person name="Liu D."/>
            <person name="Li Y."/>
            <person name="Liu L."/>
            <person name="Han X."/>
            <person name="Shen F."/>
        </authorList>
    </citation>
    <scope>NUCLEOTIDE SEQUENCE [LARGE SCALE GENOMIC DNA]</scope>
    <source>
        <strain evidence="3 4">Men-myco-93-63</strain>
    </source>
</reference>
<evidence type="ECO:0000313" key="4">
    <source>
        <dbReference type="Proteomes" id="UP000596130"/>
    </source>
</evidence>
<evidence type="ECO:0000256" key="1">
    <source>
        <dbReference type="ARBA" id="ARBA00023251"/>
    </source>
</evidence>